<name>A0AAD0U4R5_9GAMM</name>
<protein>
    <submittedName>
        <fullName evidence="2">Uncharacterized protein</fullName>
    </submittedName>
</protein>
<evidence type="ECO:0000256" key="1">
    <source>
        <dbReference type="SAM" id="Phobius"/>
    </source>
</evidence>
<dbReference type="AlphaFoldDB" id="A0AAD0U4R5"/>
<keyword evidence="1" id="KW-0472">Membrane</keyword>
<proteinExistence type="predicted"/>
<keyword evidence="1" id="KW-1133">Transmembrane helix</keyword>
<dbReference type="EMBL" id="CP033067">
    <property type="protein sequence ID" value="AYM89076.1"/>
    <property type="molecule type" value="Genomic_DNA"/>
</dbReference>
<geneLocation type="plasmid" evidence="2 3">
    <name>unnamed</name>
</geneLocation>
<keyword evidence="2" id="KW-0614">Plasmid</keyword>
<reference evidence="2 3" key="1">
    <citation type="submission" date="2018-10" db="EMBL/GenBank/DDBJ databases">
        <title>Complete Genome Sequence and Transcriptomic Profiles of a Marine Bacterium, Pseudoalteromonas agarivorans Hao 2018.</title>
        <authorList>
            <person name="Hao L."/>
        </authorList>
    </citation>
    <scope>NUCLEOTIDE SEQUENCE [LARGE SCALE GENOMIC DNA]</scope>
    <source>
        <strain evidence="2 3">Hao 2018</strain>
        <plasmid evidence="2 3">unnamed</plasmid>
    </source>
</reference>
<accession>A0AAD0U4R5</accession>
<evidence type="ECO:0000313" key="2">
    <source>
        <dbReference type="EMBL" id="AYM89076.1"/>
    </source>
</evidence>
<organism evidence="2 3">
    <name type="scientific">Pseudoalteromonas agarivorans</name>
    <dbReference type="NCBI Taxonomy" id="176102"/>
    <lineage>
        <taxon>Bacteria</taxon>
        <taxon>Pseudomonadati</taxon>
        <taxon>Pseudomonadota</taxon>
        <taxon>Gammaproteobacteria</taxon>
        <taxon>Alteromonadales</taxon>
        <taxon>Pseudoalteromonadaceae</taxon>
        <taxon>Pseudoalteromonas</taxon>
    </lineage>
</organism>
<feature type="transmembrane region" description="Helical" evidence="1">
    <location>
        <begin position="12"/>
        <end position="35"/>
    </location>
</feature>
<dbReference type="Proteomes" id="UP000279995">
    <property type="component" value="Plasmid unnamed"/>
</dbReference>
<keyword evidence="1" id="KW-0812">Transmembrane</keyword>
<gene>
    <name evidence="2" type="ORF">D9T18_20525</name>
</gene>
<evidence type="ECO:0000313" key="3">
    <source>
        <dbReference type="Proteomes" id="UP000279995"/>
    </source>
</evidence>
<sequence length="151" mass="17081">MLLLKFGVITMQFIIFVVALTVTVGIIGICGWAFAQSFVYLCKQLNKAIVFLLKRIFVPTLRILLKALKSFLAYTLRLFNACRFRVKFIVSKIVNAVTKLAARFEQAVIKEETHALPVEEAEVKPVSNNPEIDWSVYDTPTCLRKGGALIW</sequence>